<dbReference type="SUPFAM" id="SSF57701">
    <property type="entry name" value="Zn2/Cys6 DNA-binding domain"/>
    <property type="match status" value="1"/>
</dbReference>
<dbReference type="GO" id="GO:0009893">
    <property type="term" value="P:positive regulation of metabolic process"/>
    <property type="evidence" value="ECO:0007669"/>
    <property type="project" value="UniProtKB-ARBA"/>
</dbReference>
<dbReference type="PANTHER" id="PTHR47256">
    <property type="entry name" value="ZN(II)2CYS6 TRANSCRIPTION FACTOR (EUROFUNG)-RELATED"/>
    <property type="match status" value="1"/>
</dbReference>
<dbReference type="GO" id="GO:0003677">
    <property type="term" value="F:DNA binding"/>
    <property type="evidence" value="ECO:0007669"/>
    <property type="project" value="UniProtKB-KW"/>
</dbReference>
<accession>A0A1L9WG47</accession>
<dbReference type="RefSeq" id="XP_020051415.1">
    <property type="nucleotide sequence ID" value="XM_020202082.1"/>
</dbReference>
<reference evidence="9" key="1">
    <citation type="journal article" date="2017" name="Genome Biol.">
        <title>Comparative genomics reveals high biological diversity and specific adaptations in the industrially and medically important fungal genus Aspergillus.</title>
        <authorList>
            <person name="de Vries R.P."/>
            <person name="Riley R."/>
            <person name="Wiebenga A."/>
            <person name="Aguilar-Osorio G."/>
            <person name="Amillis S."/>
            <person name="Uchima C.A."/>
            <person name="Anderluh G."/>
            <person name="Asadollahi M."/>
            <person name="Askin M."/>
            <person name="Barry K."/>
            <person name="Battaglia E."/>
            <person name="Bayram O."/>
            <person name="Benocci T."/>
            <person name="Braus-Stromeyer S.A."/>
            <person name="Caldana C."/>
            <person name="Canovas D."/>
            <person name="Cerqueira G.C."/>
            <person name="Chen F."/>
            <person name="Chen W."/>
            <person name="Choi C."/>
            <person name="Clum A."/>
            <person name="Dos Santos R.A."/>
            <person name="Damasio A.R."/>
            <person name="Diallinas G."/>
            <person name="Emri T."/>
            <person name="Fekete E."/>
            <person name="Flipphi M."/>
            <person name="Freyberg S."/>
            <person name="Gallo A."/>
            <person name="Gournas C."/>
            <person name="Habgood R."/>
            <person name="Hainaut M."/>
            <person name="Harispe M.L."/>
            <person name="Henrissat B."/>
            <person name="Hilden K.S."/>
            <person name="Hope R."/>
            <person name="Hossain A."/>
            <person name="Karabika E."/>
            <person name="Karaffa L."/>
            <person name="Karanyi Z."/>
            <person name="Krasevec N."/>
            <person name="Kuo A."/>
            <person name="Kusch H."/>
            <person name="LaButti K."/>
            <person name="Lagendijk E.L."/>
            <person name="Lapidus A."/>
            <person name="Levasseur A."/>
            <person name="Lindquist E."/>
            <person name="Lipzen A."/>
            <person name="Logrieco A.F."/>
            <person name="MacCabe A."/>
            <person name="Maekelae M.R."/>
            <person name="Malavazi I."/>
            <person name="Melin P."/>
            <person name="Meyer V."/>
            <person name="Mielnichuk N."/>
            <person name="Miskei M."/>
            <person name="Molnar A.P."/>
            <person name="Mule G."/>
            <person name="Ngan C.Y."/>
            <person name="Orejas M."/>
            <person name="Orosz E."/>
            <person name="Ouedraogo J.P."/>
            <person name="Overkamp K.M."/>
            <person name="Park H.-S."/>
            <person name="Perrone G."/>
            <person name="Piumi F."/>
            <person name="Punt P.J."/>
            <person name="Ram A.F."/>
            <person name="Ramon A."/>
            <person name="Rauscher S."/>
            <person name="Record E."/>
            <person name="Riano-Pachon D.M."/>
            <person name="Robert V."/>
            <person name="Roehrig J."/>
            <person name="Ruller R."/>
            <person name="Salamov A."/>
            <person name="Salih N.S."/>
            <person name="Samson R.A."/>
            <person name="Sandor E."/>
            <person name="Sanguinetti M."/>
            <person name="Schuetze T."/>
            <person name="Sepcic K."/>
            <person name="Shelest E."/>
            <person name="Sherlock G."/>
            <person name="Sophianopoulou V."/>
            <person name="Squina F.M."/>
            <person name="Sun H."/>
            <person name="Susca A."/>
            <person name="Todd R.B."/>
            <person name="Tsang A."/>
            <person name="Unkles S.E."/>
            <person name="van de Wiele N."/>
            <person name="van Rossen-Uffink D."/>
            <person name="Oliveira J.V."/>
            <person name="Vesth T.C."/>
            <person name="Visser J."/>
            <person name="Yu J.-H."/>
            <person name="Zhou M."/>
            <person name="Andersen M.R."/>
            <person name="Archer D.B."/>
            <person name="Baker S.E."/>
            <person name="Benoit I."/>
            <person name="Brakhage A.A."/>
            <person name="Braus G.H."/>
            <person name="Fischer R."/>
            <person name="Frisvad J.C."/>
            <person name="Goldman G.H."/>
            <person name="Houbraken J."/>
            <person name="Oakley B."/>
            <person name="Pocsi I."/>
            <person name="Scazzocchio C."/>
            <person name="Seiboth B."/>
            <person name="vanKuyk P.A."/>
            <person name="Wortman J."/>
            <person name="Dyer P.S."/>
            <person name="Grigoriev I.V."/>
        </authorList>
    </citation>
    <scope>NUCLEOTIDE SEQUENCE [LARGE SCALE GENOMIC DNA]</scope>
    <source>
        <strain evidence="9">ATCC 16872 / CBS 172.66 / WB 5094</strain>
    </source>
</reference>
<evidence type="ECO:0000313" key="8">
    <source>
        <dbReference type="EMBL" id="OJJ95075.1"/>
    </source>
</evidence>
<sequence length="755" mass="85313">MRTKRGPIPALTGPSGQPAGASDRVSRAKVLIPRDRSRIVLSSSRIRTSRACDPCRQRKAKCNGGRPACIQCDGLAIECTYSEQKRTLEQKELTLLRSTIRRHERMIQLISARPTNQDDDTIDDPTDSIPSQGATKEIVPVAPPSQEEAPPSVELHYPESLDQALGELQGQLRDLHQIYQVVHDCDPAVLPSVVETIRRSASVHDAAMHLDQQVSTQRPGVTLGRVQRAWLSRLSGKAELVCRHPPYTVTAAEKWTSVVDSPVASHLFSLFFVWDNPTWHLIEPSVFLADFQSGRTQFCSSLLVHAILFFACHYSYDLEKPWDRREEMSIAKRLFREIGRLWQRDKDKACLTTVQASLILGLFFNASGKDKIGTQYIYYGGQMALQLGLHLPSSAVFHSDSMAEAKRNHWAHKLIACGIYDVQSSVIILQHDAVYKVLMPDRITMQLGRKPSPWKAPPENYFSQEEALFSDVNQQWAPYPFTYPTFKPYANTGVFVRRNLLILINDISSFEAQMPHRVDLPSWQQGTLIHEKLLTFERTLPIVLGIGRNKTPHNLCLHLYYHMAVVNLCGLFNSREATTTKETIIAVTQFDPQQVLEDAMDAMATIILMYRVCHGWKSLPVVMVHYFFVIGLHAASNLRSSKWREVLVSCVSGLWHMGLAWRICRPFLRTIQLVLSTGTDETLIPVEAQSILREFNEKLWTQQEVQSVSANYVVHHHHPTRDGLQGGAFQGETLENLIRAFDRLSTADEQVSVAA</sequence>
<feature type="domain" description="Zn(2)-C6 fungal-type" evidence="7">
    <location>
        <begin position="51"/>
        <end position="81"/>
    </location>
</feature>
<dbReference type="Proteomes" id="UP000184546">
    <property type="component" value="Unassembled WGS sequence"/>
</dbReference>
<evidence type="ECO:0000256" key="3">
    <source>
        <dbReference type="ARBA" id="ARBA00023125"/>
    </source>
</evidence>
<dbReference type="GO" id="GO:0006351">
    <property type="term" value="P:DNA-templated transcription"/>
    <property type="evidence" value="ECO:0007669"/>
    <property type="project" value="InterPro"/>
</dbReference>
<dbReference type="PROSITE" id="PS00463">
    <property type="entry name" value="ZN2_CY6_FUNGAL_1"/>
    <property type="match status" value="1"/>
</dbReference>
<feature type="compositionally biased region" description="Acidic residues" evidence="6">
    <location>
        <begin position="117"/>
        <end position="126"/>
    </location>
</feature>
<dbReference type="AlphaFoldDB" id="A0A1L9WG47"/>
<dbReference type="SMART" id="SM00066">
    <property type="entry name" value="GAL4"/>
    <property type="match status" value="1"/>
</dbReference>
<keyword evidence="1" id="KW-0479">Metal-binding</keyword>
<dbReference type="VEuPathDB" id="FungiDB:ASPACDRAFT_48181"/>
<keyword evidence="4" id="KW-0804">Transcription</keyword>
<dbReference type="GO" id="GO:0008270">
    <property type="term" value="F:zinc ion binding"/>
    <property type="evidence" value="ECO:0007669"/>
    <property type="project" value="InterPro"/>
</dbReference>
<dbReference type="InterPro" id="IPR053187">
    <property type="entry name" value="Notoamide_regulator"/>
</dbReference>
<dbReference type="PROSITE" id="PS50048">
    <property type="entry name" value="ZN2_CY6_FUNGAL_2"/>
    <property type="match status" value="1"/>
</dbReference>
<keyword evidence="9" id="KW-1185">Reference proteome</keyword>
<feature type="region of interest" description="Disordered" evidence="6">
    <location>
        <begin position="1"/>
        <end position="25"/>
    </location>
</feature>
<dbReference type="GO" id="GO:0000981">
    <property type="term" value="F:DNA-binding transcription factor activity, RNA polymerase II-specific"/>
    <property type="evidence" value="ECO:0007669"/>
    <property type="project" value="InterPro"/>
</dbReference>
<name>A0A1L9WG47_ASPA1</name>
<evidence type="ECO:0000259" key="7">
    <source>
        <dbReference type="PROSITE" id="PS50048"/>
    </source>
</evidence>
<dbReference type="Pfam" id="PF00172">
    <property type="entry name" value="Zn_clus"/>
    <property type="match status" value="1"/>
</dbReference>
<keyword evidence="2" id="KW-0805">Transcription regulation</keyword>
<dbReference type="InterPro" id="IPR007219">
    <property type="entry name" value="XnlR_reg_dom"/>
</dbReference>
<evidence type="ECO:0000256" key="6">
    <source>
        <dbReference type="SAM" id="MobiDB-lite"/>
    </source>
</evidence>
<dbReference type="PANTHER" id="PTHR47256:SF3">
    <property type="entry name" value="ZN(II)2CYS6 TRANSCRIPTION FACTOR (EUROFUNG)"/>
    <property type="match status" value="1"/>
</dbReference>
<dbReference type="OMA" id="EKPWDRR"/>
<dbReference type="STRING" id="690307.A0A1L9WG47"/>
<evidence type="ECO:0000256" key="5">
    <source>
        <dbReference type="ARBA" id="ARBA00023242"/>
    </source>
</evidence>
<dbReference type="EMBL" id="KV878991">
    <property type="protein sequence ID" value="OJJ95075.1"/>
    <property type="molecule type" value="Genomic_DNA"/>
</dbReference>
<protein>
    <recommendedName>
        <fullName evidence="7">Zn(2)-C6 fungal-type domain-containing protein</fullName>
    </recommendedName>
</protein>
<dbReference type="InterPro" id="IPR001138">
    <property type="entry name" value="Zn2Cys6_DnaBD"/>
</dbReference>
<feature type="region of interest" description="Disordered" evidence="6">
    <location>
        <begin position="115"/>
        <end position="152"/>
    </location>
</feature>
<evidence type="ECO:0000256" key="4">
    <source>
        <dbReference type="ARBA" id="ARBA00023163"/>
    </source>
</evidence>
<proteinExistence type="predicted"/>
<dbReference type="OrthoDB" id="426882at2759"/>
<organism evidence="8 9">
    <name type="scientific">Aspergillus aculeatus (strain ATCC 16872 / CBS 172.66 / WB 5094)</name>
    <dbReference type="NCBI Taxonomy" id="690307"/>
    <lineage>
        <taxon>Eukaryota</taxon>
        <taxon>Fungi</taxon>
        <taxon>Dikarya</taxon>
        <taxon>Ascomycota</taxon>
        <taxon>Pezizomycotina</taxon>
        <taxon>Eurotiomycetes</taxon>
        <taxon>Eurotiomycetidae</taxon>
        <taxon>Eurotiales</taxon>
        <taxon>Aspergillaceae</taxon>
        <taxon>Aspergillus</taxon>
        <taxon>Aspergillus subgen. Circumdati</taxon>
    </lineage>
</organism>
<dbReference type="CDD" id="cd12148">
    <property type="entry name" value="fungal_TF_MHR"/>
    <property type="match status" value="1"/>
</dbReference>
<keyword evidence="5" id="KW-0539">Nucleus</keyword>
<evidence type="ECO:0000256" key="1">
    <source>
        <dbReference type="ARBA" id="ARBA00022723"/>
    </source>
</evidence>
<dbReference type="CDD" id="cd00067">
    <property type="entry name" value="GAL4"/>
    <property type="match status" value="1"/>
</dbReference>
<dbReference type="Gene3D" id="4.10.240.10">
    <property type="entry name" value="Zn(2)-C6 fungal-type DNA-binding domain"/>
    <property type="match status" value="1"/>
</dbReference>
<keyword evidence="3" id="KW-0238">DNA-binding</keyword>
<gene>
    <name evidence="8" type="ORF">ASPACDRAFT_48181</name>
</gene>
<dbReference type="InterPro" id="IPR036864">
    <property type="entry name" value="Zn2-C6_fun-type_DNA-bd_sf"/>
</dbReference>
<evidence type="ECO:0000313" key="9">
    <source>
        <dbReference type="Proteomes" id="UP000184546"/>
    </source>
</evidence>
<dbReference type="GeneID" id="30975896"/>
<evidence type="ECO:0000256" key="2">
    <source>
        <dbReference type="ARBA" id="ARBA00023015"/>
    </source>
</evidence>
<dbReference type="Pfam" id="PF04082">
    <property type="entry name" value="Fungal_trans"/>
    <property type="match status" value="1"/>
</dbReference>